<dbReference type="Gene3D" id="3.20.20.100">
    <property type="entry name" value="NADP-dependent oxidoreductase domain"/>
    <property type="match status" value="1"/>
</dbReference>
<accession>A0A5J5EXW6</accession>
<dbReference type="OrthoDB" id="2310150at2759"/>
<evidence type="ECO:0000313" key="1">
    <source>
        <dbReference type="EMBL" id="KAA8906138.1"/>
    </source>
</evidence>
<keyword evidence="2" id="KW-1185">Reference proteome</keyword>
<evidence type="ECO:0000313" key="2">
    <source>
        <dbReference type="Proteomes" id="UP000326924"/>
    </source>
</evidence>
<reference evidence="1 2" key="1">
    <citation type="submission" date="2019-09" db="EMBL/GenBank/DDBJ databases">
        <title>Draft genome of the ectomycorrhizal ascomycete Sphaerosporella brunnea.</title>
        <authorList>
            <consortium name="DOE Joint Genome Institute"/>
            <person name="Benucci G.M."/>
            <person name="Marozzi G."/>
            <person name="Antonielli L."/>
            <person name="Sanchez S."/>
            <person name="Marco P."/>
            <person name="Wang X."/>
            <person name="Falini L.B."/>
            <person name="Barry K."/>
            <person name="Haridas S."/>
            <person name="Lipzen A."/>
            <person name="Labutti K."/>
            <person name="Grigoriev I.V."/>
            <person name="Murat C."/>
            <person name="Martin F."/>
            <person name="Albertini E."/>
            <person name="Donnini D."/>
            <person name="Bonito G."/>
        </authorList>
    </citation>
    <scope>NUCLEOTIDE SEQUENCE [LARGE SCALE GENOMIC DNA]</scope>
    <source>
        <strain evidence="1 2">Sb_GMNB300</strain>
    </source>
</reference>
<sequence>MRVAGKKSLAELGTDSVDTSYLHAADRRVPLRADAAGVPRAVPGGQIPPAGTRQLLGYNCVTLVVHNPIAGGRFSDKNQTRPARCVAAATSVPRERSPPWPSTGMGLSLLETALRRCVHHSKLQVLDGSDGVIVGVGASDQLKADLDALEKGPLPEDDR</sequence>
<dbReference type="InterPro" id="IPR036812">
    <property type="entry name" value="NAD(P)_OxRdtase_dom_sf"/>
</dbReference>
<dbReference type="AlphaFoldDB" id="A0A5J5EXW6"/>
<dbReference type="EMBL" id="VXIS01000092">
    <property type="protein sequence ID" value="KAA8906138.1"/>
    <property type="molecule type" value="Genomic_DNA"/>
</dbReference>
<protein>
    <submittedName>
        <fullName evidence="1">Uncharacterized protein</fullName>
    </submittedName>
</protein>
<comment type="caution">
    <text evidence="1">The sequence shown here is derived from an EMBL/GenBank/DDBJ whole genome shotgun (WGS) entry which is preliminary data.</text>
</comment>
<gene>
    <name evidence="1" type="ORF">FN846DRAFT_907180</name>
</gene>
<organism evidence="1 2">
    <name type="scientific">Sphaerosporella brunnea</name>
    <dbReference type="NCBI Taxonomy" id="1250544"/>
    <lineage>
        <taxon>Eukaryota</taxon>
        <taxon>Fungi</taxon>
        <taxon>Dikarya</taxon>
        <taxon>Ascomycota</taxon>
        <taxon>Pezizomycotina</taxon>
        <taxon>Pezizomycetes</taxon>
        <taxon>Pezizales</taxon>
        <taxon>Pyronemataceae</taxon>
        <taxon>Sphaerosporella</taxon>
    </lineage>
</organism>
<name>A0A5J5EXW6_9PEZI</name>
<dbReference type="Proteomes" id="UP000326924">
    <property type="component" value="Unassembled WGS sequence"/>
</dbReference>
<dbReference type="SUPFAM" id="SSF51430">
    <property type="entry name" value="NAD(P)-linked oxidoreductase"/>
    <property type="match status" value="1"/>
</dbReference>
<proteinExistence type="predicted"/>
<dbReference type="InParanoid" id="A0A5J5EXW6"/>